<dbReference type="EMBL" id="CP013987">
    <property type="protein sequence ID" value="ALZ83112.1"/>
    <property type="molecule type" value="Genomic_DNA"/>
</dbReference>
<dbReference type="AlphaFoldDB" id="A0A0U4VVQ0"/>
<dbReference type="InterPro" id="IPR029052">
    <property type="entry name" value="Metallo-depent_PP-like"/>
</dbReference>
<accession>A0A0U4VVQ0</accession>
<sequence>MTDSPDFHRRRLCLALAGLPLLAACKPTQRYGLPEHRAHWFERHSFTPLRPLPSRTSFVLGVLPDTQYYSENNHEMQPNGRRIERYGHLGYSPALAFHAQTHWLAHNAAALNLPFVVHLGDLVENAEQRGEWLLASHAMARLERAGVPYSVMTGDHDVVELYTEDRLRDARELFTQYFGRERAARQATFLERDVTGLNEAHRFSALGQGFLLLTLDWCPSEQSLDWAQGVLDRYPHLPTILTSHNIIDLVNGQAVLSTRRNDTGVRLWNRLIRRNDQIFLTLNGHNHGSGHLRLANDFGHPVDLLLINYQTEYAGGNGLLRLLELDLARGRLEAFTYSPWVAYRQQSGDLPVRLGSDPRDTYSAEVLAPLASPQFDNRFVLEVDFATRFAGFGGYTAQMPAVAEEGVLARLRQQLGIA</sequence>
<dbReference type="Proteomes" id="UP000064137">
    <property type="component" value="Chromosome"/>
</dbReference>
<dbReference type="OrthoDB" id="9773411at2"/>
<name>A0A0U4VVQ0_9PSED</name>
<dbReference type="Gene3D" id="3.60.21.10">
    <property type="match status" value="1"/>
</dbReference>
<gene>
    <name evidence="1" type="ORF">APT59_02440</name>
</gene>
<organism evidence="1 2">
    <name type="scientific">Pseudomonas oryzihabitans</name>
    <dbReference type="NCBI Taxonomy" id="47885"/>
    <lineage>
        <taxon>Bacteria</taxon>
        <taxon>Pseudomonadati</taxon>
        <taxon>Pseudomonadota</taxon>
        <taxon>Gammaproteobacteria</taxon>
        <taxon>Pseudomonadales</taxon>
        <taxon>Pseudomonadaceae</taxon>
        <taxon>Pseudomonas</taxon>
    </lineage>
</organism>
<dbReference type="KEGG" id="por:APT59_02440"/>
<protein>
    <submittedName>
        <fullName evidence="1">Metallophosphoesterase</fullName>
    </submittedName>
</protein>
<dbReference type="PANTHER" id="PTHR43143:SF5">
    <property type="entry name" value="SECRETED PROTEIN"/>
    <property type="match status" value="1"/>
</dbReference>
<dbReference type="InterPro" id="IPR051918">
    <property type="entry name" value="STPP_CPPED1"/>
</dbReference>
<evidence type="ECO:0000313" key="1">
    <source>
        <dbReference type="EMBL" id="ALZ83112.1"/>
    </source>
</evidence>
<proteinExistence type="predicted"/>
<evidence type="ECO:0000313" key="2">
    <source>
        <dbReference type="Proteomes" id="UP000064137"/>
    </source>
</evidence>
<dbReference type="SUPFAM" id="SSF56300">
    <property type="entry name" value="Metallo-dependent phosphatases"/>
    <property type="match status" value="1"/>
</dbReference>
<reference evidence="1 2" key="1">
    <citation type="submission" date="2016-01" db="EMBL/GenBank/DDBJ databases">
        <title>Annotation of Pseudomonas oryzihabitans USDA-ARS-USMARC-56511.</title>
        <authorList>
            <person name="Harhay G.P."/>
            <person name="Harhay D.M."/>
            <person name="Smith T.P.L."/>
            <person name="Bono J.L."/>
            <person name="Heaton M.P."/>
            <person name="Clawson M.L."/>
            <person name="Chitko-Mckown C.G."/>
            <person name="Capik S.F."/>
            <person name="DeDonder K.D."/>
            <person name="Apley M.D."/>
            <person name="Lubbers B.V."/>
            <person name="White B.J."/>
            <person name="Larson R.L."/>
        </authorList>
    </citation>
    <scope>NUCLEOTIDE SEQUENCE [LARGE SCALE GENOMIC DNA]</scope>
    <source>
        <strain evidence="1 2">USDA-ARS-USMARC-56511</strain>
    </source>
</reference>
<dbReference type="PANTHER" id="PTHR43143">
    <property type="entry name" value="METALLOPHOSPHOESTERASE, CALCINEURIN SUPERFAMILY"/>
    <property type="match status" value="1"/>
</dbReference>
<dbReference type="RefSeq" id="WP_059313389.1">
    <property type="nucleotide sequence ID" value="NZ_CP013987.1"/>
</dbReference>